<comment type="caution">
    <text evidence="11">The sequence shown here is derived from an EMBL/GenBank/DDBJ whole genome shotgun (WGS) entry which is preliminary data.</text>
</comment>
<evidence type="ECO:0000256" key="7">
    <source>
        <dbReference type="ARBA" id="ARBA00022989"/>
    </source>
</evidence>
<dbReference type="GO" id="GO:0015031">
    <property type="term" value="P:protein transport"/>
    <property type="evidence" value="ECO:0007669"/>
    <property type="project" value="UniProtKB-KW"/>
</dbReference>
<evidence type="ECO:0000256" key="9">
    <source>
        <dbReference type="SAM" id="Phobius"/>
    </source>
</evidence>
<keyword evidence="6" id="KW-0653">Protein transport</keyword>
<evidence type="ECO:0000256" key="3">
    <source>
        <dbReference type="ARBA" id="ARBA00022475"/>
    </source>
</evidence>
<keyword evidence="8 9" id="KW-0472">Membrane</keyword>
<evidence type="ECO:0000313" key="12">
    <source>
        <dbReference type="Proteomes" id="UP000055035"/>
    </source>
</evidence>
<sequence>MKDRKFFLDYQNPKLVLAVIIFFITALLFLWEIVGYFSAKQELVLPKEIIRANSKENIQINSPVFRTALFGDYVPVNLSDNEIKQSMLDAEVVGVLFSSQAENSQVIIRAGGGPEKIYSIGDSLPGGAVIKRISQNGVVVLHNGALESLSLPKNELIFDAPAKPLVEE</sequence>
<protein>
    <submittedName>
        <fullName evidence="11">General secretion pathway protein C</fullName>
    </submittedName>
</protein>
<dbReference type="GO" id="GO:0005886">
    <property type="term" value="C:plasma membrane"/>
    <property type="evidence" value="ECO:0007669"/>
    <property type="project" value="UniProtKB-SubCell"/>
</dbReference>
<evidence type="ECO:0000256" key="2">
    <source>
        <dbReference type="ARBA" id="ARBA00022448"/>
    </source>
</evidence>
<name>A0A0W0V850_9GAMM</name>
<evidence type="ECO:0000256" key="1">
    <source>
        <dbReference type="ARBA" id="ARBA00004533"/>
    </source>
</evidence>
<comment type="subcellular location">
    <subcellularLocation>
        <location evidence="1">Cell inner membrane</location>
    </subcellularLocation>
</comment>
<keyword evidence="5 9" id="KW-0812">Transmembrane</keyword>
<dbReference type="AlphaFoldDB" id="A0A0W0V850"/>
<keyword evidence="4" id="KW-0997">Cell inner membrane</keyword>
<dbReference type="InterPro" id="IPR024961">
    <property type="entry name" value="T2SS_GspC_N"/>
</dbReference>
<evidence type="ECO:0000256" key="5">
    <source>
        <dbReference type="ARBA" id="ARBA00022692"/>
    </source>
</evidence>
<proteinExistence type="predicted"/>
<dbReference type="OrthoDB" id="5574088at2"/>
<keyword evidence="7 9" id="KW-1133">Transmembrane helix</keyword>
<dbReference type="STRING" id="456.Ljor_0605"/>
<feature type="domain" description="Type II secretion system protein GspC N-terminal" evidence="10">
    <location>
        <begin position="19"/>
        <end position="151"/>
    </location>
</feature>
<keyword evidence="2" id="KW-0813">Transport</keyword>
<evidence type="ECO:0000256" key="6">
    <source>
        <dbReference type="ARBA" id="ARBA00022927"/>
    </source>
</evidence>
<dbReference type="RefSeq" id="WP_058470163.1">
    <property type="nucleotide sequence ID" value="NZ_CAAAIC010000004.1"/>
</dbReference>
<feature type="transmembrane region" description="Helical" evidence="9">
    <location>
        <begin position="15"/>
        <end position="37"/>
    </location>
</feature>
<reference evidence="11 12" key="1">
    <citation type="submission" date="2015-11" db="EMBL/GenBank/DDBJ databases">
        <title>Genomic analysis of 38 Legionella species identifies large and diverse effector repertoires.</title>
        <authorList>
            <person name="Burstein D."/>
            <person name="Amaro F."/>
            <person name="Zusman T."/>
            <person name="Lifshitz Z."/>
            <person name="Cohen O."/>
            <person name="Gilbert J.A."/>
            <person name="Pupko T."/>
            <person name="Shuman H.A."/>
            <person name="Segal G."/>
        </authorList>
    </citation>
    <scope>NUCLEOTIDE SEQUENCE [LARGE SCALE GENOMIC DNA]</scope>
    <source>
        <strain evidence="11 12">BL-540</strain>
    </source>
</reference>
<evidence type="ECO:0000256" key="8">
    <source>
        <dbReference type="ARBA" id="ARBA00023136"/>
    </source>
</evidence>
<keyword evidence="12" id="KW-1185">Reference proteome</keyword>
<organism evidence="11 12">
    <name type="scientific">Legionella jordanis</name>
    <dbReference type="NCBI Taxonomy" id="456"/>
    <lineage>
        <taxon>Bacteria</taxon>
        <taxon>Pseudomonadati</taxon>
        <taxon>Pseudomonadota</taxon>
        <taxon>Gammaproteobacteria</taxon>
        <taxon>Legionellales</taxon>
        <taxon>Legionellaceae</taxon>
        <taxon>Legionella</taxon>
    </lineage>
</organism>
<accession>A0A0W0V850</accession>
<dbReference type="PATRIC" id="fig|456.5.peg.639"/>
<evidence type="ECO:0000259" key="10">
    <source>
        <dbReference type="Pfam" id="PF11356"/>
    </source>
</evidence>
<dbReference type="Gene3D" id="2.30.30.830">
    <property type="match status" value="1"/>
</dbReference>
<dbReference type="Pfam" id="PF11356">
    <property type="entry name" value="T2SSC"/>
    <property type="match status" value="1"/>
</dbReference>
<evidence type="ECO:0000313" key="11">
    <source>
        <dbReference type="EMBL" id="KTD16299.1"/>
    </source>
</evidence>
<evidence type="ECO:0000256" key="4">
    <source>
        <dbReference type="ARBA" id="ARBA00022519"/>
    </source>
</evidence>
<dbReference type="Proteomes" id="UP000055035">
    <property type="component" value="Unassembled WGS sequence"/>
</dbReference>
<dbReference type="EMBL" id="LNYJ01000011">
    <property type="protein sequence ID" value="KTD16299.1"/>
    <property type="molecule type" value="Genomic_DNA"/>
</dbReference>
<keyword evidence="3" id="KW-1003">Cell membrane</keyword>
<gene>
    <name evidence="11" type="ORF">Ljor_0605</name>
</gene>